<evidence type="ECO:0000256" key="2">
    <source>
        <dbReference type="ARBA" id="ARBA00022679"/>
    </source>
</evidence>
<dbReference type="Pfam" id="PF00685">
    <property type="entry name" value="Sulfotransfer_1"/>
    <property type="match status" value="1"/>
</dbReference>
<dbReference type="InterPro" id="IPR000863">
    <property type="entry name" value="Sulfotransferase_dom"/>
</dbReference>
<dbReference type="GO" id="GO:0008146">
    <property type="term" value="F:sulfotransferase activity"/>
    <property type="evidence" value="ECO:0007669"/>
    <property type="project" value="InterPro"/>
</dbReference>
<organism evidence="4">
    <name type="scientific">Heterosigma akashiwo</name>
    <name type="common">Chromophytic alga</name>
    <name type="synonym">Heterosigma carterae</name>
    <dbReference type="NCBI Taxonomy" id="2829"/>
    <lineage>
        <taxon>Eukaryota</taxon>
        <taxon>Sar</taxon>
        <taxon>Stramenopiles</taxon>
        <taxon>Ochrophyta</taxon>
        <taxon>Raphidophyceae</taxon>
        <taxon>Chattonellales</taxon>
        <taxon>Chattonellaceae</taxon>
        <taxon>Heterosigma</taxon>
    </lineage>
</organism>
<dbReference type="EMBL" id="HBIU01023346">
    <property type="protein sequence ID" value="CAE0632140.1"/>
    <property type="molecule type" value="Transcribed_RNA"/>
</dbReference>
<evidence type="ECO:0000259" key="3">
    <source>
        <dbReference type="Pfam" id="PF00685"/>
    </source>
</evidence>
<feature type="domain" description="Sulfotransferase" evidence="3">
    <location>
        <begin position="51"/>
        <end position="249"/>
    </location>
</feature>
<dbReference type="AlphaFoldDB" id="A0A7S3XTU2"/>
<gene>
    <name evidence="4" type="ORF">HAKA00212_LOCUS10845</name>
</gene>
<dbReference type="InterPro" id="IPR027417">
    <property type="entry name" value="P-loop_NTPase"/>
</dbReference>
<evidence type="ECO:0000313" key="4">
    <source>
        <dbReference type="EMBL" id="CAE0632140.1"/>
    </source>
</evidence>
<dbReference type="SUPFAM" id="SSF52540">
    <property type="entry name" value="P-loop containing nucleoside triphosphate hydrolases"/>
    <property type="match status" value="1"/>
</dbReference>
<proteinExistence type="inferred from homology"/>
<evidence type="ECO:0000256" key="1">
    <source>
        <dbReference type="ARBA" id="ARBA00005771"/>
    </source>
</evidence>
<sequence>MGLSLSLPTVAAFREATQSEILWPLKEQFHHPPWSHQSFEYGKKFEPSACDVIICTAPRTGTTWLQQVLHQLRTGGDDSFEDIYQVVPWIHMAWDLGQDLDMKQKGEIRLFKTHQRLSSMPASAKYICTVRKPEDVFVSWYAFLKEHGAPVAVEQSLDDFILNERQNMRFGASLWEYYAEFVKCAALENVLVIIFEDMKDDLQSTVIRIARFIGIDQVSPKVMGEVLMRSSKQYMQQNKAFNESWTFKRLKSLQRCPQPESFIPVPKASCDHQARFSISSTRFLNETWKKIITEETGILDYQHLCHFIREQY</sequence>
<name>A0A7S3XTU2_HETAK</name>
<dbReference type="PANTHER" id="PTHR11783">
    <property type="entry name" value="SULFOTRANSFERASE SULT"/>
    <property type="match status" value="1"/>
</dbReference>
<reference evidence="4" key="1">
    <citation type="submission" date="2021-01" db="EMBL/GenBank/DDBJ databases">
        <authorList>
            <person name="Corre E."/>
            <person name="Pelletier E."/>
            <person name="Niang G."/>
            <person name="Scheremetjew M."/>
            <person name="Finn R."/>
            <person name="Kale V."/>
            <person name="Holt S."/>
            <person name="Cochrane G."/>
            <person name="Meng A."/>
            <person name="Brown T."/>
            <person name="Cohen L."/>
        </authorList>
    </citation>
    <scope>NUCLEOTIDE SEQUENCE</scope>
    <source>
        <strain evidence="4">CCMP3107</strain>
    </source>
</reference>
<comment type="similarity">
    <text evidence="1">Belongs to the sulfotransferase 1 family.</text>
</comment>
<dbReference type="Gene3D" id="3.40.50.300">
    <property type="entry name" value="P-loop containing nucleotide triphosphate hydrolases"/>
    <property type="match status" value="1"/>
</dbReference>
<keyword evidence="2" id="KW-0808">Transferase</keyword>
<accession>A0A7S3XTU2</accession>
<protein>
    <recommendedName>
        <fullName evidence="3">Sulfotransferase domain-containing protein</fullName>
    </recommendedName>
</protein>